<name>A0A941HZB3_9MICO</name>
<dbReference type="Pfam" id="PF00480">
    <property type="entry name" value="ROK"/>
    <property type="match status" value="1"/>
</dbReference>
<protein>
    <submittedName>
        <fullName evidence="2">ROK family protein</fullName>
    </submittedName>
</protein>
<accession>A0A941HZB3</accession>
<gene>
    <name evidence="2" type="ORF">KC207_01715</name>
</gene>
<comment type="similarity">
    <text evidence="1">Belongs to the ROK (NagC/XylR) family.</text>
</comment>
<dbReference type="InterPro" id="IPR049874">
    <property type="entry name" value="ROK_cs"/>
</dbReference>
<evidence type="ECO:0000313" key="3">
    <source>
        <dbReference type="Proteomes" id="UP000677016"/>
    </source>
</evidence>
<dbReference type="InterPro" id="IPR036388">
    <property type="entry name" value="WH-like_DNA-bd_sf"/>
</dbReference>
<dbReference type="Proteomes" id="UP000677016">
    <property type="component" value="Unassembled WGS sequence"/>
</dbReference>
<dbReference type="Gene3D" id="3.30.420.40">
    <property type="match status" value="2"/>
</dbReference>
<dbReference type="PANTHER" id="PTHR18964">
    <property type="entry name" value="ROK (REPRESSOR, ORF, KINASE) FAMILY"/>
    <property type="match status" value="1"/>
</dbReference>
<keyword evidence="3" id="KW-1185">Reference proteome</keyword>
<dbReference type="Gene3D" id="1.10.10.10">
    <property type="entry name" value="Winged helix-like DNA-binding domain superfamily/Winged helix DNA-binding domain"/>
    <property type="match status" value="1"/>
</dbReference>
<dbReference type="InterPro" id="IPR036390">
    <property type="entry name" value="WH_DNA-bd_sf"/>
</dbReference>
<reference evidence="2" key="1">
    <citation type="submission" date="2021-04" db="EMBL/GenBank/DDBJ databases">
        <title>Phycicoccus avicenniae sp. nov., a novel endophytic actinomycetes isolated from branch of Avicennia mariana.</title>
        <authorList>
            <person name="Tuo L."/>
        </authorList>
    </citation>
    <scope>NUCLEOTIDE SEQUENCE</scope>
    <source>
        <strain evidence="2">BSK3Z-2</strain>
    </source>
</reference>
<comment type="caution">
    <text evidence="2">The sequence shown here is derived from an EMBL/GenBank/DDBJ whole genome shotgun (WGS) entry which is preliminary data.</text>
</comment>
<evidence type="ECO:0000256" key="1">
    <source>
        <dbReference type="ARBA" id="ARBA00006479"/>
    </source>
</evidence>
<dbReference type="SUPFAM" id="SSF46785">
    <property type="entry name" value="Winged helix' DNA-binding domain"/>
    <property type="match status" value="1"/>
</dbReference>
<dbReference type="SUPFAM" id="SSF53067">
    <property type="entry name" value="Actin-like ATPase domain"/>
    <property type="match status" value="1"/>
</dbReference>
<dbReference type="InterPro" id="IPR043129">
    <property type="entry name" value="ATPase_NBD"/>
</dbReference>
<dbReference type="InterPro" id="IPR000600">
    <property type="entry name" value="ROK"/>
</dbReference>
<dbReference type="PANTHER" id="PTHR18964:SF173">
    <property type="entry name" value="GLUCOKINASE"/>
    <property type="match status" value="1"/>
</dbReference>
<dbReference type="EMBL" id="JAGSNF010000001">
    <property type="protein sequence ID" value="MBR7742009.1"/>
    <property type="molecule type" value="Genomic_DNA"/>
</dbReference>
<dbReference type="PROSITE" id="PS01125">
    <property type="entry name" value="ROK"/>
    <property type="match status" value="1"/>
</dbReference>
<sequence length="440" mass="43612">MPPDSRWLLSARQAKGSGDTTCSCRGPVSSALCLTDPVISTTGVGGPGAAQSGAGELLQMMLDGVPRTRAELVQLTGLARSTVGARVDALLSAGLLAPFGEAASTGGRPPARLAFNPGAGVVVGADVGATHALVALTDLSGGVLSERKLAIDVADGPGPVLDAVAAAARALMDAEGRDRSELAGVGIGLPGPVEHSTGRPILPPIMPGWDTYDVPGHLQGQLGGPVLVDNDVNLMALGEHATIYPAVEHLLYIKVATGIGAGIVSGGRLHRGAQGAAGDLGHVAAPNGGDAPCSCGNRGCLEAVASGPAVLRTLAASGIAAPDLLALVDLAKQGDLEVAATVREAGREIGRVLATCVSLLNPSVIVVGGVMSTAAEHLLAGIREIVYGRSLPLATGGLQIVASRTGGHAGVIGAATMVTQYVLSADQVEGRLAVGSATAV</sequence>
<proteinExistence type="inferred from homology"/>
<evidence type="ECO:0000313" key="2">
    <source>
        <dbReference type="EMBL" id="MBR7742009.1"/>
    </source>
</evidence>
<dbReference type="AlphaFoldDB" id="A0A941HZB3"/>
<organism evidence="2 3">
    <name type="scientific">Phycicoccus avicenniae</name>
    <dbReference type="NCBI Taxonomy" id="2828860"/>
    <lineage>
        <taxon>Bacteria</taxon>
        <taxon>Bacillati</taxon>
        <taxon>Actinomycetota</taxon>
        <taxon>Actinomycetes</taxon>
        <taxon>Micrococcales</taxon>
        <taxon>Intrasporangiaceae</taxon>
        <taxon>Phycicoccus</taxon>
    </lineage>
</organism>